<evidence type="ECO:0000313" key="1">
    <source>
        <dbReference type="Proteomes" id="UP000827889"/>
    </source>
</evidence>
<gene>
    <name evidence="2" type="primary">LOC115738234</name>
</gene>
<evidence type="ECO:0000313" key="2">
    <source>
        <dbReference type="RefSeq" id="XP_048140599.1"/>
    </source>
</evidence>
<proteinExistence type="predicted"/>
<protein>
    <submittedName>
        <fullName evidence="2">Uncharacterized protein LOC115738234</fullName>
    </submittedName>
</protein>
<dbReference type="Proteomes" id="UP000827889">
    <property type="component" value="Chromosome 8"/>
</dbReference>
<dbReference type="RefSeq" id="XP_048140599.1">
    <property type="nucleotide sequence ID" value="XM_048284642.1"/>
</dbReference>
<reference evidence="2" key="1">
    <citation type="submission" date="2025-08" db="UniProtKB">
        <authorList>
            <consortium name="RefSeq"/>
        </authorList>
    </citation>
    <scope>IDENTIFICATION</scope>
    <source>
        <tissue evidence="2">Leaf</tissue>
    </source>
</reference>
<keyword evidence="1" id="KW-1185">Reference proteome</keyword>
<dbReference type="GeneID" id="115738234"/>
<name>A0ABM3HVH8_9MYRT</name>
<accession>A0ABM3HVH8</accession>
<sequence>MGDPSELPKRGVDYKASALVYKNRKKRVCGFCRFLVGLMKRLDWLNSSRSSAFLVCGRTAATVTDTVGLSLRYASPFGNILRTLGVRCGKSAELSRQESPVRVLTYRHPKVRYS</sequence>
<organism evidence="1 2">
    <name type="scientific">Rhodamnia argentea</name>
    <dbReference type="NCBI Taxonomy" id="178133"/>
    <lineage>
        <taxon>Eukaryota</taxon>
        <taxon>Viridiplantae</taxon>
        <taxon>Streptophyta</taxon>
        <taxon>Embryophyta</taxon>
        <taxon>Tracheophyta</taxon>
        <taxon>Spermatophyta</taxon>
        <taxon>Magnoliopsida</taxon>
        <taxon>eudicotyledons</taxon>
        <taxon>Gunneridae</taxon>
        <taxon>Pentapetalae</taxon>
        <taxon>rosids</taxon>
        <taxon>malvids</taxon>
        <taxon>Myrtales</taxon>
        <taxon>Myrtaceae</taxon>
        <taxon>Myrtoideae</taxon>
        <taxon>Myrteae</taxon>
        <taxon>Australasian group</taxon>
        <taxon>Rhodamnia</taxon>
    </lineage>
</organism>